<reference evidence="2" key="1">
    <citation type="submission" date="2016-04" db="EMBL/GenBank/DDBJ databases">
        <authorList>
            <person name="Calderon-Fernandez G.M.Sr."/>
        </authorList>
    </citation>
    <scope>NUCLEOTIDE SEQUENCE</scope>
    <source>
        <strain evidence="2">Int1</strain>
        <tissue evidence="2">Integument</tissue>
    </source>
</reference>
<evidence type="ECO:0000313" key="2">
    <source>
        <dbReference type="EMBL" id="JAR95729.1"/>
    </source>
</evidence>
<name>A0A170UAF2_TRIIF</name>
<feature type="non-terminal residue" evidence="2">
    <location>
        <position position="1"/>
    </location>
</feature>
<proteinExistence type="predicted"/>
<organism evidence="2">
    <name type="scientific">Triatoma infestans</name>
    <name type="common">Assassin bug</name>
    <dbReference type="NCBI Taxonomy" id="30076"/>
    <lineage>
        <taxon>Eukaryota</taxon>
        <taxon>Metazoa</taxon>
        <taxon>Ecdysozoa</taxon>
        <taxon>Arthropoda</taxon>
        <taxon>Hexapoda</taxon>
        <taxon>Insecta</taxon>
        <taxon>Pterygota</taxon>
        <taxon>Neoptera</taxon>
        <taxon>Paraneoptera</taxon>
        <taxon>Hemiptera</taxon>
        <taxon>Heteroptera</taxon>
        <taxon>Panheteroptera</taxon>
        <taxon>Cimicomorpha</taxon>
        <taxon>Reduviidae</taxon>
        <taxon>Triatominae</taxon>
        <taxon>Triatoma</taxon>
    </lineage>
</organism>
<protein>
    <submittedName>
        <fullName evidence="2">Uncharacterized protein</fullName>
    </submittedName>
</protein>
<accession>A0A170UAF2</accession>
<reference evidence="2" key="2">
    <citation type="journal article" date="2017" name="J. Med. Entomol.">
        <title>Transcriptome Analysis of the Triatoma infestans (Hemiptera: Reduviidae) Integument.</title>
        <authorList>
            <person name="Calderon-Fernandez G.M."/>
            <person name="Moriconi D.E."/>
            <person name="Dulbecco A.B."/>
            <person name="Juarez M.P."/>
        </authorList>
    </citation>
    <scope>NUCLEOTIDE SEQUENCE</scope>
    <source>
        <strain evidence="2">Int1</strain>
        <tissue evidence="2">Integument</tissue>
    </source>
</reference>
<sequence>GKKQENSDVSYNHSENSPSTRKSKWLKVRDVFLQGSRSPPTSPIRSECFTYDIESDELSSGEVVGEKDDEVFDVNENLRYQIEASYIELQNRLTDEFARKMEEIAHSSYMKHRFRLKKTGDTSKSVAQEVIVPTSKGLFRFEGISDKFTRRLYEWEVAKGIAPEESTFALLDPQYKPFS</sequence>
<dbReference type="EMBL" id="GEMB01007715">
    <property type="protein sequence ID" value="JAR95729.1"/>
    <property type="molecule type" value="Transcribed_RNA"/>
</dbReference>
<dbReference type="AlphaFoldDB" id="A0A170UAF2"/>
<feature type="non-terminal residue" evidence="2">
    <location>
        <position position="179"/>
    </location>
</feature>
<feature type="compositionally biased region" description="Polar residues" evidence="1">
    <location>
        <begin position="7"/>
        <end position="20"/>
    </location>
</feature>
<feature type="region of interest" description="Disordered" evidence="1">
    <location>
        <begin position="1"/>
        <end position="22"/>
    </location>
</feature>
<evidence type="ECO:0000256" key="1">
    <source>
        <dbReference type="SAM" id="MobiDB-lite"/>
    </source>
</evidence>